<feature type="domain" description="PB1-like" evidence="2">
    <location>
        <begin position="27"/>
        <end position="102"/>
    </location>
</feature>
<organism evidence="3 4">
    <name type="scientific">Malus domestica</name>
    <name type="common">Apple</name>
    <name type="synonym">Pyrus malus</name>
    <dbReference type="NCBI Taxonomy" id="3750"/>
    <lineage>
        <taxon>Eukaryota</taxon>
        <taxon>Viridiplantae</taxon>
        <taxon>Streptophyta</taxon>
        <taxon>Embryophyta</taxon>
        <taxon>Tracheophyta</taxon>
        <taxon>Spermatophyta</taxon>
        <taxon>Magnoliopsida</taxon>
        <taxon>eudicotyledons</taxon>
        <taxon>Gunneridae</taxon>
        <taxon>Pentapetalae</taxon>
        <taxon>rosids</taxon>
        <taxon>fabids</taxon>
        <taxon>Rosales</taxon>
        <taxon>Rosaceae</taxon>
        <taxon>Amygdaloideae</taxon>
        <taxon>Maleae</taxon>
        <taxon>Malus</taxon>
    </lineage>
</organism>
<feature type="compositionally biased region" description="Basic residues" evidence="1">
    <location>
        <begin position="340"/>
        <end position="349"/>
    </location>
</feature>
<dbReference type="InterPro" id="IPR058594">
    <property type="entry name" value="PB1-like_dom_pln"/>
</dbReference>
<evidence type="ECO:0000256" key="1">
    <source>
        <dbReference type="SAM" id="MobiDB-lite"/>
    </source>
</evidence>
<evidence type="ECO:0000313" key="4">
    <source>
        <dbReference type="Proteomes" id="UP000290289"/>
    </source>
</evidence>
<gene>
    <name evidence="3" type="ORF">DVH24_042313</name>
</gene>
<protein>
    <recommendedName>
        <fullName evidence="2">PB1-like domain-containing protein</fullName>
    </recommendedName>
</protein>
<reference evidence="3 4" key="1">
    <citation type="submission" date="2018-10" db="EMBL/GenBank/DDBJ databases">
        <title>A high-quality apple genome assembly.</title>
        <authorList>
            <person name="Hu J."/>
        </authorList>
    </citation>
    <scope>NUCLEOTIDE SEQUENCE [LARGE SCALE GENOMIC DNA]</scope>
    <source>
        <strain evidence="4">cv. HFTH1</strain>
        <tissue evidence="3">Young leaf</tissue>
    </source>
</reference>
<dbReference type="AlphaFoldDB" id="A0A498J2M7"/>
<evidence type="ECO:0000259" key="2">
    <source>
        <dbReference type="Pfam" id="PF26130"/>
    </source>
</evidence>
<accession>A0A498J2M7</accession>
<comment type="caution">
    <text evidence="3">The sequence shown here is derived from an EMBL/GenBank/DDBJ whole genome shotgun (WGS) entry which is preliminary data.</text>
</comment>
<proteinExistence type="predicted"/>
<sequence>MARRRGEGEVAPNFLGADLFTLKFICGGQMIYFDNVDPDLLSTHELKYLMEEVGYKHVKRFHFTKPGEDPQCALHPLDGDNDISAMINIIPSSREMTIYVEHDADRSILVPEPNFNDFFHEIMGDASTQVPEKVFSHIQSNAQGKRVYGNVLEESGEQYEVNSEGLYETFLQEDGEIGYRCNHGTDSDDSDYELYDSENDAAMEDDDLLFANSSIYNGQTTGELLNFAIRHTHVETTRATSQFKMATTTTEGLIGDIPYQSAGNSALVHTRTKCRRQTTVETVGSSAPLVVLPSEISFNSNFANTPWRPPRMTSAISSNAKNPWRPSGISPMHNMQNQQVKKHRTLQKK</sequence>
<keyword evidence="4" id="KW-1185">Reference proteome</keyword>
<feature type="region of interest" description="Disordered" evidence="1">
    <location>
        <begin position="309"/>
        <end position="349"/>
    </location>
</feature>
<dbReference type="EMBL" id="RDQH01000336">
    <property type="protein sequence ID" value="RXH88242.1"/>
    <property type="molecule type" value="Genomic_DNA"/>
</dbReference>
<evidence type="ECO:0000313" key="3">
    <source>
        <dbReference type="EMBL" id="RXH88242.1"/>
    </source>
</evidence>
<dbReference type="Proteomes" id="UP000290289">
    <property type="component" value="Chromosome 10"/>
</dbReference>
<name>A0A498J2M7_MALDO</name>
<dbReference type="Pfam" id="PF26130">
    <property type="entry name" value="PB1-like"/>
    <property type="match status" value="1"/>
</dbReference>